<gene>
    <name evidence="1" type="ORF">RRG08_062417</name>
</gene>
<comment type="caution">
    <text evidence="1">The sequence shown here is derived from an EMBL/GenBank/DDBJ whole genome shotgun (WGS) entry which is preliminary data.</text>
</comment>
<sequence>MPALQADEVENCFTEVLIAQAPTEEAAEKFADYILDNYITVNSKFPPHIWANARMGGSTTNACESFHRYFGDHFTRHSPNIFLFLEGLNAEQERTRLKIRSHSNPIKRKDQRQKEDKRREIIGMLRGGEITMEEFVKQMGFLMLPVAM</sequence>
<reference evidence="1" key="1">
    <citation type="journal article" date="2023" name="G3 (Bethesda)">
        <title>A reference genome for the long-term kleptoplast-retaining sea slug Elysia crispata morphotype clarki.</title>
        <authorList>
            <person name="Eastman K.E."/>
            <person name="Pendleton A.L."/>
            <person name="Shaikh M.A."/>
            <person name="Suttiyut T."/>
            <person name="Ogas R."/>
            <person name="Tomko P."/>
            <person name="Gavelis G."/>
            <person name="Widhalm J.R."/>
            <person name="Wisecaver J.H."/>
        </authorList>
    </citation>
    <scope>NUCLEOTIDE SEQUENCE</scope>
    <source>
        <strain evidence="1">ECLA1</strain>
    </source>
</reference>
<keyword evidence="2" id="KW-1185">Reference proteome</keyword>
<organism evidence="1 2">
    <name type="scientific">Elysia crispata</name>
    <name type="common">lettuce slug</name>
    <dbReference type="NCBI Taxonomy" id="231223"/>
    <lineage>
        <taxon>Eukaryota</taxon>
        <taxon>Metazoa</taxon>
        <taxon>Spiralia</taxon>
        <taxon>Lophotrochozoa</taxon>
        <taxon>Mollusca</taxon>
        <taxon>Gastropoda</taxon>
        <taxon>Heterobranchia</taxon>
        <taxon>Euthyneura</taxon>
        <taxon>Panpulmonata</taxon>
        <taxon>Sacoglossa</taxon>
        <taxon>Placobranchoidea</taxon>
        <taxon>Plakobranchidae</taxon>
        <taxon>Elysia</taxon>
    </lineage>
</organism>
<name>A0AAE1AYD7_9GAST</name>
<proteinExistence type="predicted"/>
<protein>
    <submittedName>
        <fullName evidence="1">Uncharacterized protein</fullName>
    </submittedName>
</protein>
<dbReference type="AlphaFoldDB" id="A0AAE1AYD7"/>
<evidence type="ECO:0000313" key="1">
    <source>
        <dbReference type="EMBL" id="KAK3795536.1"/>
    </source>
</evidence>
<evidence type="ECO:0000313" key="2">
    <source>
        <dbReference type="Proteomes" id="UP001283361"/>
    </source>
</evidence>
<dbReference type="Proteomes" id="UP001283361">
    <property type="component" value="Unassembled WGS sequence"/>
</dbReference>
<dbReference type="EMBL" id="JAWDGP010001037">
    <property type="protein sequence ID" value="KAK3795536.1"/>
    <property type="molecule type" value="Genomic_DNA"/>
</dbReference>
<accession>A0AAE1AYD7</accession>